<accession>A0ABW7HBD7</accession>
<sequence length="283" mass="30952">MRLAHDTDLLQGLLNPNRSPRSRPKALSAKAKAEAHRIEALKALSHWGHLRCSELARMLWPRAKYAEQMAARLMRRLEREHAEVASRLNAIGTRSFVLTRRGAAALDLVGISAHHGMELSSVAGATCIHRLIGTAYGIAKAEQGFEAFGEHAIAQGAGPAAREALAKRFLKLPDLLLARGDKVTWVEVEASAKAMRDLQACVRIASAVGQPLLPGSPLTLAGVAFVFDQSQGHAQRIARAARQLWSERSKSEREMLARRITLAHVDVGPLVRWQGFRETPLGL</sequence>
<keyword evidence="2" id="KW-1185">Reference proteome</keyword>
<dbReference type="Proteomes" id="UP001606134">
    <property type="component" value="Unassembled WGS sequence"/>
</dbReference>
<evidence type="ECO:0000313" key="1">
    <source>
        <dbReference type="EMBL" id="MFG6487217.1"/>
    </source>
</evidence>
<gene>
    <name evidence="1" type="ORF">ACG04R_11095</name>
</gene>
<dbReference type="EMBL" id="JBIGIC010000005">
    <property type="protein sequence ID" value="MFG6487217.1"/>
    <property type="molecule type" value="Genomic_DNA"/>
</dbReference>
<dbReference type="RefSeq" id="WP_394409641.1">
    <property type="nucleotide sequence ID" value="NZ_JBIGIC010000005.1"/>
</dbReference>
<evidence type="ECO:0000313" key="2">
    <source>
        <dbReference type="Proteomes" id="UP001606134"/>
    </source>
</evidence>
<comment type="caution">
    <text evidence="1">The sequence shown here is derived from an EMBL/GenBank/DDBJ whole genome shotgun (WGS) entry which is preliminary data.</text>
</comment>
<organism evidence="1 2">
    <name type="scientific">Pelomonas candidula</name>
    <dbReference type="NCBI Taxonomy" id="3299025"/>
    <lineage>
        <taxon>Bacteria</taxon>
        <taxon>Pseudomonadati</taxon>
        <taxon>Pseudomonadota</taxon>
        <taxon>Betaproteobacteria</taxon>
        <taxon>Burkholderiales</taxon>
        <taxon>Sphaerotilaceae</taxon>
        <taxon>Roseateles</taxon>
    </lineage>
</organism>
<proteinExistence type="predicted"/>
<reference evidence="1 2" key="1">
    <citation type="submission" date="2024-08" db="EMBL/GenBank/DDBJ databases">
        <authorList>
            <person name="Lu H."/>
        </authorList>
    </citation>
    <scope>NUCLEOTIDE SEQUENCE [LARGE SCALE GENOMIC DNA]</scope>
    <source>
        <strain evidence="1 2">BYS78W</strain>
    </source>
</reference>
<name>A0ABW7HBD7_9BURK</name>
<protein>
    <submittedName>
        <fullName evidence="1">Uncharacterized protein</fullName>
    </submittedName>
</protein>